<dbReference type="PANTHER" id="PTHR37937:SF1">
    <property type="entry name" value="CONJUGATIVE TRANSFER: DNA TRANSPORT"/>
    <property type="match status" value="1"/>
</dbReference>
<name>A0A1V1NW90_9BACT</name>
<dbReference type="Proteomes" id="UP000189670">
    <property type="component" value="Unassembled WGS sequence"/>
</dbReference>
<organism evidence="8 9">
    <name type="scientific">Candidatus Magnetoglobus multicellularis str. Araruama</name>
    <dbReference type="NCBI Taxonomy" id="890399"/>
    <lineage>
        <taxon>Bacteria</taxon>
        <taxon>Pseudomonadati</taxon>
        <taxon>Thermodesulfobacteriota</taxon>
        <taxon>Desulfobacteria</taxon>
        <taxon>Desulfobacterales</taxon>
        <taxon>Desulfobacteraceae</taxon>
        <taxon>Candidatus Magnetoglobus</taxon>
    </lineage>
</organism>
<feature type="transmembrane region" description="Helical" evidence="6">
    <location>
        <begin position="31"/>
        <end position="51"/>
    </location>
</feature>
<gene>
    <name evidence="8" type="ORF">OMM_05468</name>
</gene>
<sequence>MEKYKTLKRSYEGFDTLIDPVKKSIHLQVRVFVVLFIIHFMAFCCLTYLFFDAYTIRASIQWLLCKVLCEFFPLTPMSYMASDGNTIIFTAQQIYENPQMEQFAKYYLYQILIVYVFCCAIYTLYPFLLMWLRNRAQNLSNKQHVSGANLVTAKQYKKMLNKKKDQTNIPCGKVKMPVSSEPKHCLMLGVNDSARKIFIAQLIAHLKKNNEKAIIYDSGGTFSKQFYQQDTDFIFNPVDKNTLGWSLVNEISEKDAEMDMDAITSCLLAELRSDNKEAVKSVFAGIFAACIHRKRMANTDIYQLVSSDFPSISNALKGIETAKKGYRHIAEPSDRYAKGIFASVTQYSKCFEFMTYNDGPFSMKQWLHQPGGIIFVTTDLNAHDKLSPVLTLFLDLICQRLLSLDQPLSHPAYYIFDDFVSLKKKIICSACYWLLDQKVGGFFLDVRILIRLILFMAEKCVN</sequence>
<keyword evidence="3 6" id="KW-0812">Transmembrane</keyword>
<keyword evidence="5 6" id="KW-0472">Membrane</keyword>
<dbReference type="PANTHER" id="PTHR37937">
    <property type="entry name" value="CONJUGATIVE TRANSFER: DNA TRANSPORT"/>
    <property type="match status" value="1"/>
</dbReference>
<evidence type="ECO:0000259" key="7">
    <source>
        <dbReference type="Pfam" id="PF10412"/>
    </source>
</evidence>
<dbReference type="InterPro" id="IPR019476">
    <property type="entry name" value="T4SS_TraD_DNA-bd"/>
</dbReference>
<proteinExistence type="predicted"/>
<evidence type="ECO:0000313" key="8">
    <source>
        <dbReference type="EMBL" id="ETR66821.1"/>
    </source>
</evidence>
<evidence type="ECO:0000256" key="2">
    <source>
        <dbReference type="ARBA" id="ARBA00022475"/>
    </source>
</evidence>
<protein>
    <recommendedName>
        <fullName evidence="7">Type IV secretion system coupling protein TraD DNA-binding domain-containing protein</fullName>
    </recommendedName>
</protein>
<evidence type="ECO:0000256" key="1">
    <source>
        <dbReference type="ARBA" id="ARBA00004651"/>
    </source>
</evidence>
<evidence type="ECO:0000313" key="9">
    <source>
        <dbReference type="Proteomes" id="UP000189670"/>
    </source>
</evidence>
<dbReference type="GO" id="GO:0005886">
    <property type="term" value="C:plasma membrane"/>
    <property type="evidence" value="ECO:0007669"/>
    <property type="project" value="UniProtKB-SubCell"/>
</dbReference>
<dbReference type="SUPFAM" id="SSF52540">
    <property type="entry name" value="P-loop containing nucleoside triphosphate hydrolases"/>
    <property type="match status" value="1"/>
</dbReference>
<dbReference type="Pfam" id="PF10412">
    <property type="entry name" value="TrwB_AAD_bind"/>
    <property type="match status" value="1"/>
</dbReference>
<evidence type="ECO:0000256" key="6">
    <source>
        <dbReference type="SAM" id="Phobius"/>
    </source>
</evidence>
<evidence type="ECO:0000256" key="3">
    <source>
        <dbReference type="ARBA" id="ARBA00022692"/>
    </source>
</evidence>
<dbReference type="Gene3D" id="3.40.50.300">
    <property type="entry name" value="P-loop containing nucleotide triphosphate hydrolases"/>
    <property type="match status" value="2"/>
</dbReference>
<dbReference type="AlphaFoldDB" id="A0A1V1NW90"/>
<feature type="transmembrane region" description="Helical" evidence="6">
    <location>
        <begin position="107"/>
        <end position="132"/>
    </location>
</feature>
<feature type="domain" description="Type IV secretion system coupling protein TraD DNA-binding" evidence="7">
    <location>
        <begin position="171"/>
        <end position="424"/>
    </location>
</feature>
<comment type="subcellular location">
    <subcellularLocation>
        <location evidence="1">Cell membrane</location>
        <topology evidence="1">Multi-pass membrane protein</topology>
    </subcellularLocation>
</comment>
<accession>A0A1V1NW90</accession>
<keyword evidence="4 6" id="KW-1133">Transmembrane helix</keyword>
<dbReference type="InterPro" id="IPR051539">
    <property type="entry name" value="T4SS-coupling_protein"/>
</dbReference>
<dbReference type="EMBL" id="ATBP01001728">
    <property type="protein sequence ID" value="ETR66821.1"/>
    <property type="molecule type" value="Genomic_DNA"/>
</dbReference>
<reference evidence="9" key="1">
    <citation type="submission" date="2012-11" db="EMBL/GenBank/DDBJ databases">
        <authorList>
            <person name="Lucero-Rivera Y.E."/>
            <person name="Tovar-Ramirez D."/>
        </authorList>
    </citation>
    <scope>NUCLEOTIDE SEQUENCE [LARGE SCALE GENOMIC DNA]</scope>
    <source>
        <strain evidence="9">Araruama</strain>
    </source>
</reference>
<dbReference type="InterPro" id="IPR027417">
    <property type="entry name" value="P-loop_NTPase"/>
</dbReference>
<evidence type="ECO:0000256" key="4">
    <source>
        <dbReference type="ARBA" id="ARBA00022989"/>
    </source>
</evidence>
<comment type="caution">
    <text evidence="8">The sequence shown here is derived from an EMBL/GenBank/DDBJ whole genome shotgun (WGS) entry which is preliminary data.</text>
</comment>
<keyword evidence="2" id="KW-1003">Cell membrane</keyword>
<evidence type="ECO:0000256" key="5">
    <source>
        <dbReference type="ARBA" id="ARBA00023136"/>
    </source>
</evidence>